<evidence type="ECO:0000313" key="2">
    <source>
        <dbReference type="EMBL" id="PJI32696.1"/>
    </source>
</evidence>
<evidence type="ECO:0000256" key="1">
    <source>
        <dbReference type="SAM" id="Phobius"/>
    </source>
</evidence>
<dbReference type="OrthoDB" id="6702594at2"/>
<proteinExistence type="predicted"/>
<keyword evidence="1" id="KW-0812">Transmembrane</keyword>
<keyword evidence="1" id="KW-1133">Transmembrane helix</keyword>
<reference evidence="2 4" key="2">
    <citation type="submission" date="2017-11" db="EMBL/GenBank/DDBJ databases">
        <authorList>
            <person name="Han C.G."/>
        </authorList>
    </citation>
    <scope>NUCLEOTIDE SEQUENCE [LARGE SCALE GENOMIC DNA]</scope>
    <source>
        <strain evidence="2 4">ANC 5347</strain>
    </source>
</reference>
<comment type="caution">
    <text evidence="3">The sequence shown here is derived from an EMBL/GenBank/DDBJ whole genome shotgun (WGS) entry which is preliminary data.</text>
</comment>
<organism evidence="3 5">
    <name type="scientific">Acinetobacter pseudolwoffii</name>
    <dbReference type="NCBI Taxonomy" id="2053287"/>
    <lineage>
        <taxon>Bacteria</taxon>
        <taxon>Pseudomonadati</taxon>
        <taxon>Pseudomonadota</taxon>
        <taxon>Gammaproteobacteria</taxon>
        <taxon>Moraxellales</taxon>
        <taxon>Moraxellaceae</taxon>
        <taxon>Acinetobacter</taxon>
    </lineage>
</organism>
<dbReference type="EMBL" id="PHRG01000003">
    <property type="protein sequence ID" value="PJO75636.1"/>
    <property type="molecule type" value="Genomic_DNA"/>
</dbReference>
<dbReference type="RefSeq" id="WP_100328576.1">
    <property type="nucleotide sequence ID" value="NZ_CBDBYO010000004.1"/>
</dbReference>
<dbReference type="EMBL" id="PGOZ01000007">
    <property type="protein sequence ID" value="PJI32696.1"/>
    <property type="molecule type" value="Genomic_DNA"/>
</dbReference>
<accession>A0A2H9ULV5</accession>
<dbReference type="Proteomes" id="UP000243446">
    <property type="component" value="Unassembled WGS sequence"/>
</dbReference>
<evidence type="ECO:0000313" key="4">
    <source>
        <dbReference type="Proteomes" id="UP000242351"/>
    </source>
</evidence>
<evidence type="ECO:0000313" key="5">
    <source>
        <dbReference type="Proteomes" id="UP000243446"/>
    </source>
</evidence>
<accession>A0A2H9YSL4</accession>
<sequence>MKGKQILWFVGLWILGFVTLALIAGAFRFFVHLAY</sequence>
<evidence type="ECO:0000313" key="3">
    <source>
        <dbReference type="EMBL" id="PJO75636.1"/>
    </source>
</evidence>
<reference evidence="3 5" key="1">
    <citation type="submission" date="2017-11" db="EMBL/GenBank/DDBJ databases">
        <title>Revising the taxonomy of the Acinetobacter lwoffii group: the description of Acinetobacter pseudolwoffii sp. nov. and emended description of Acinetobacter lwoffii.</title>
        <authorList>
            <person name="Nemec A."/>
            <person name="Radolfova-Krizova L."/>
        </authorList>
    </citation>
    <scope>NUCLEOTIDE SEQUENCE [LARGE SCALE GENOMIC DNA]</scope>
    <source>
        <strain evidence="3 5">ANC 5044</strain>
    </source>
</reference>
<gene>
    <name evidence="2" type="ORF">CU320_07515</name>
    <name evidence="3" type="ORF">CWI32_08940</name>
</gene>
<name>A0A2H9YSL4_9GAMM</name>
<feature type="transmembrane region" description="Helical" evidence="1">
    <location>
        <begin position="6"/>
        <end position="31"/>
    </location>
</feature>
<protein>
    <submittedName>
        <fullName evidence="3">DUF2474 domain-containing protein</fullName>
    </submittedName>
</protein>
<dbReference type="Proteomes" id="UP000242351">
    <property type="component" value="Unassembled WGS sequence"/>
</dbReference>
<keyword evidence="1" id="KW-0472">Membrane</keyword>
<dbReference type="GeneID" id="97176518"/>
<dbReference type="AlphaFoldDB" id="A0A2H9YSL4"/>
<reference evidence="2 4" key="3">
    <citation type="submission" date="2017-12" db="EMBL/GenBank/DDBJ databases">
        <title>Revising the taxonomy of the Acinetobacter lwoffii group: the description of Acinetobacter pseudolwoffii sp. nov. and emended description of Acinetobacter lwoffii.</title>
        <authorList>
            <person name="Nemec A."/>
        </authorList>
    </citation>
    <scope>NUCLEOTIDE SEQUENCE [LARGE SCALE GENOMIC DNA]</scope>
    <source>
        <strain evidence="2 4">ANC 5347</strain>
    </source>
</reference>